<keyword evidence="1" id="KW-1133">Transmembrane helix</keyword>
<protein>
    <submittedName>
        <fullName evidence="2">Uncharacterized protein</fullName>
    </submittedName>
</protein>
<dbReference type="AlphaFoldDB" id="A0AAE0MLN7"/>
<dbReference type="EMBL" id="JAUEPO010000001">
    <property type="protein sequence ID" value="KAK3337082.1"/>
    <property type="molecule type" value="Genomic_DNA"/>
</dbReference>
<keyword evidence="3" id="KW-1185">Reference proteome</keyword>
<organism evidence="2 3">
    <name type="scientific">Cercophora scortea</name>
    <dbReference type="NCBI Taxonomy" id="314031"/>
    <lineage>
        <taxon>Eukaryota</taxon>
        <taxon>Fungi</taxon>
        <taxon>Dikarya</taxon>
        <taxon>Ascomycota</taxon>
        <taxon>Pezizomycotina</taxon>
        <taxon>Sordariomycetes</taxon>
        <taxon>Sordariomycetidae</taxon>
        <taxon>Sordariales</taxon>
        <taxon>Lasiosphaeriaceae</taxon>
        <taxon>Cercophora</taxon>
    </lineage>
</organism>
<reference evidence="2" key="1">
    <citation type="journal article" date="2023" name="Mol. Phylogenet. Evol.">
        <title>Genome-scale phylogeny and comparative genomics of the fungal order Sordariales.</title>
        <authorList>
            <person name="Hensen N."/>
            <person name="Bonometti L."/>
            <person name="Westerberg I."/>
            <person name="Brannstrom I.O."/>
            <person name="Guillou S."/>
            <person name="Cros-Aarteil S."/>
            <person name="Calhoun S."/>
            <person name="Haridas S."/>
            <person name="Kuo A."/>
            <person name="Mondo S."/>
            <person name="Pangilinan J."/>
            <person name="Riley R."/>
            <person name="LaButti K."/>
            <person name="Andreopoulos B."/>
            <person name="Lipzen A."/>
            <person name="Chen C."/>
            <person name="Yan M."/>
            <person name="Daum C."/>
            <person name="Ng V."/>
            <person name="Clum A."/>
            <person name="Steindorff A."/>
            <person name="Ohm R.A."/>
            <person name="Martin F."/>
            <person name="Silar P."/>
            <person name="Natvig D.O."/>
            <person name="Lalanne C."/>
            <person name="Gautier V."/>
            <person name="Ament-Velasquez S.L."/>
            <person name="Kruys A."/>
            <person name="Hutchinson M.I."/>
            <person name="Powell A.J."/>
            <person name="Barry K."/>
            <person name="Miller A.N."/>
            <person name="Grigoriev I.V."/>
            <person name="Debuchy R."/>
            <person name="Gladieux P."/>
            <person name="Hiltunen Thoren M."/>
            <person name="Johannesson H."/>
        </authorList>
    </citation>
    <scope>NUCLEOTIDE SEQUENCE</scope>
    <source>
        <strain evidence="2">SMH4131-1</strain>
    </source>
</reference>
<evidence type="ECO:0000313" key="3">
    <source>
        <dbReference type="Proteomes" id="UP001286456"/>
    </source>
</evidence>
<proteinExistence type="predicted"/>
<name>A0AAE0MLN7_9PEZI</name>
<dbReference type="Proteomes" id="UP001286456">
    <property type="component" value="Unassembled WGS sequence"/>
</dbReference>
<comment type="caution">
    <text evidence="2">The sequence shown here is derived from an EMBL/GenBank/DDBJ whole genome shotgun (WGS) entry which is preliminary data.</text>
</comment>
<gene>
    <name evidence="2" type="ORF">B0T19DRAFT_59938</name>
</gene>
<feature type="transmembrane region" description="Helical" evidence="1">
    <location>
        <begin position="102"/>
        <end position="119"/>
    </location>
</feature>
<reference evidence="2" key="2">
    <citation type="submission" date="2023-06" db="EMBL/GenBank/DDBJ databases">
        <authorList>
            <consortium name="Lawrence Berkeley National Laboratory"/>
            <person name="Haridas S."/>
            <person name="Hensen N."/>
            <person name="Bonometti L."/>
            <person name="Westerberg I."/>
            <person name="Brannstrom I.O."/>
            <person name="Guillou S."/>
            <person name="Cros-Aarteil S."/>
            <person name="Calhoun S."/>
            <person name="Kuo A."/>
            <person name="Mondo S."/>
            <person name="Pangilinan J."/>
            <person name="Riley R."/>
            <person name="Labutti K."/>
            <person name="Andreopoulos B."/>
            <person name="Lipzen A."/>
            <person name="Chen C."/>
            <person name="Yanf M."/>
            <person name="Daum C."/>
            <person name="Ng V."/>
            <person name="Clum A."/>
            <person name="Steindorff A."/>
            <person name="Ohm R."/>
            <person name="Martin F."/>
            <person name="Silar P."/>
            <person name="Natvig D."/>
            <person name="Lalanne C."/>
            <person name="Gautier V."/>
            <person name="Ament-Velasquez S.L."/>
            <person name="Kruys A."/>
            <person name="Hutchinson M.I."/>
            <person name="Powell A.J."/>
            <person name="Barry K."/>
            <person name="Miller A.N."/>
            <person name="Grigoriev I.V."/>
            <person name="Debuchy R."/>
            <person name="Gladieux P."/>
            <person name="Thoren M.H."/>
            <person name="Johannesson H."/>
        </authorList>
    </citation>
    <scope>NUCLEOTIDE SEQUENCE</scope>
    <source>
        <strain evidence="2">SMH4131-1</strain>
    </source>
</reference>
<keyword evidence="1" id="KW-0812">Transmembrane</keyword>
<sequence length="170" mass="18638">MLRNSWLSEKCNAGVRDHPTALSPSGRALPESCRSVCPVQFLFSATLILRGGAFGCNQEEQGSIRSNLYALALVWRATPWSKSNASNAQIGQSTTVEGGRCFFSVSFFLLVVACMLGLGKFARNRPFWWGTVRRAADGHSRTVYGLGTRLRTGLTSMGRSTNLFDPCQRP</sequence>
<evidence type="ECO:0000313" key="2">
    <source>
        <dbReference type="EMBL" id="KAK3337082.1"/>
    </source>
</evidence>
<keyword evidence="1" id="KW-0472">Membrane</keyword>
<accession>A0AAE0MLN7</accession>
<evidence type="ECO:0000256" key="1">
    <source>
        <dbReference type="SAM" id="Phobius"/>
    </source>
</evidence>